<reference evidence="2 3" key="1">
    <citation type="submission" date="2020-07" db="EMBL/GenBank/DDBJ databases">
        <title>Sequencing the genomes of 1000 actinobacteria strains.</title>
        <authorList>
            <person name="Klenk H.-P."/>
        </authorList>
    </citation>
    <scope>NUCLEOTIDE SEQUENCE [LARGE SCALE GENOMIC DNA]</scope>
    <source>
        <strain evidence="2 3">CXB654</strain>
    </source>
</reference>
<dbReference type="AlphaFoldDB" id="A0A852TLU2"/>
<dbReference type="Proteomes" id="UP000589036">
    <property type="component" value="Unassembled WGS sequence"/>
</dbReference>
<protein>
    <submittedName>
        <fullName evidence="2">Uncharacterized protein</fullName>
    </submittedName>
</protein>
<sequence length="63" mass="6752">MARVAAPAPWADGATFRSDRPEASGSVIHLRHYGTGNGPRARPAPGSRPPTGMHSDREPRHAR</sequence>
<comment type="caution">
    <text evidence="2">The sequence shown here is derived from an EMBL/GenBank/DDBJ whole genome shotgun (WGS) entry which is preliminary data.</text>
</comment>
<gene>
    <name evidence="2" type="ORF">HDA32_000326</name>
</gene>
<evidence type="ECO:0000256" key="1">
    <source>
        <dbReference type="SAM" id="MobiDB-lite"/>
    </source>
</evidence>
<feature type="region of interest" description="Disordered" evidence="1">
    <location>
        <begin position="1"/>
        <end position="63"/>
    </location>
</feature>
<dbReference type="EMBL" id="JACCCC010000001">
    <property type="protein sequence ID" value="NYE45206.1"/>
    <property type="molecule type" value="Genomic_DNA"/>
</dbReference>
<keyword evidence="3" id="KW-1185">Reference proteome</keyword>
<feature type="compositionally biased region" description="Low complexity" evidence="1">
    <location>
        <begin position="38"/>
        <end position="52"/>
    </location>
</feature>
<name>A0A852TLU2_9ACTN</name>
<proteinExistence type="predicted"/>
<accession>A0A852TLU2</accession>
<feature type="compositionally biased region" description="Basic and acidic residues" evidence="1">
    <location>
        <begin position="54"/>
        <end position="63"/>
    </location>
</feature>
<evidence type="ECO:0000313" key="2">
    <source>
        <dbReference type="EMBL" id="NYE45206.1"/>
    </source>
</evidence>
<evidence type="ECO:0000313" key="3">
    <source>
        <dbReference type="Proteomes" id="UP000589036"/>
    </source>
</evidence>
<organism evidence="2 3">
    <name type="scientific">Spinactinospora alkalitolerans</name>
    <dbReference type="NCBI Taxonomy" id="687207"/>
    <lineage>
        <taxon>Bacteria</taxon>
        <taxon>Bacillati</taxon>
        <taxon>Actinomycetota</taxon>
        <taxon>Actinomycetes</taxon>
        <taxon>Streptosporangiales</taxon>
        <taxon>Nocardiopsidaceae</taxon>
        <taxon>Spinactinospora</taxon>
    </lineage>
</organism>